<gene>
    <name evidence="2" type="ORF">BDQ12DRAFT_729341</name>
</gene>
<dbReference type="EMBL" id="ML213718">
    <property type="protein sequence ID" value="TFK31695.1"/>
    <property type="molecule type" value="Genomic_DNA"/>
</dbReference>
<dbReference type="AlphaFoldDB" id="A0A5C3LGF9"/>
<feature type="coiled-coil region" evidence="1">
    <location>
        <begin position="5"/>
        <end position="61"/>
    </location>
</feature>
<dbReference type="Proteomes" id="UP000308652">
    <property type="component" value="Unassembled WGS sequence"/>
</dbReference>
<feature type="coiled-coil region" evidence="1">
    <location>
        <begin position="95"/>
        <end position="138"/>
    </location>
</feature>
<sequence length="528" mass="61063">MSRNRIIMMELLQELNQRNADLQKQLATEAERIAKEKAEAAERLHIQHELIERNAAELQRQFTAEAERIAAQLQRNLVAEAGRMAAEKAAQLTAQEHLRLEAEQAAELLQQIQDQEQLQLEEMRRELEENELEHCRRADILQEAQQHERQAIMQHLLREQQYNEHQQQLEAYQFQRNQYEANEARRQWAMEAAIYEEQVQLYMIRQEAEQQLQQHLHRQQNYPIAHKPYEDPPEHHSLGPMAIPCQHCRALHFDSEKLTSSTLANIKFGSCCLQGQIDLPAFPDPPADLRNLLVGINPISKTFRENIRQYNKAFAFTSLGVNKIEHLGNGPYTFKIKGALHHLSGHLQAQPGVEPKFAQIYIHEHDEQSEICRRNNPNLWCPPVIMTSLQAMLHNTHPYVPLYKHAFMIMEQAPDQYPTVQVRLHVNQAEDQQRYNLPTANEIAVMVPGDGSEELSNDRDIVLQKTGGGFRKISHLHPSYSALQYPLLFPHGEDGIVLDCLHTLDLLELDVVRILVNNATMHTVFILE</sequence>
<dbReference type="OrthoDB" id="2272314at2759"/>
<name>A0A5C3LGF9_9AGAR</name>
<dbReference type="PANTHER" id="PTHR45786:SF74">
    <property type="entry name" value="ATP-DEPENDENT DNA HELICASE"/>
    <property type="match status" value="1"/>
</dbReference>
<evidence type="ECO:0000313" key="3">
    <source>
        <dbReference type="Proteomes" id="UP000308652"/>
    </source>
</evidence>
<organism evidence="2 3">
    <name type="scientific">Crucibulum laeve</name>
    <dbReference type="NCBI Taxonomy" id="68775"/>
    <lineage>
        <taxon>Eukaryota</taxon>
        <taxon>Fungi</taxon>
        <taxon>Dikarya</taxon>
        <taxon>Basidiomycota</taxon>
        <taxon>Agaricomycotina</taxon>
        <taxon>Agaricomycetes</taxon>
        <taxon>Agaricomycetidae</taxon>
        <taxon>Agaricales</taxon>
        <taxon>Agaricineae</taxon>
        <taxon>Nidulariaceae</taxon>
        <taxon>Crucibulum</taxon>
    </lineage>
</organism>
<dbReference type="PANTHER" id="PTHR45786">
    <property type="entry name" value="DNA BINDING PROTEIN-LIKE"/>
    <property type="match status" value="1"/>
</dbReference>
<dbReference type="STRING" id="68775.A0A5C3LGF9"/>
<evidence type="ECO:0008006" key="4">
    <source>
        <dbReference type="Google" id="ProtNLM"/>
    </source>
</evidence>
<evidence type="ECO:0000313" key="2">
    <source>
        <dbReference type="EMBL" id="TFK31695.1"/>
    </source>
</evidence>
<keyword evidence="1" id="KW-0175">Coiled coil</keyword>
<reference evidence="2 3" key="1">
    <citation type="journal article" date="2019" name="Nat. Ecol. Evol.">
        <title>Megaphylogeny resolves global patterns of mushroom evolution.</title>
        <authorList>
            <person name="Varga T."/>
            <person name="Krizsan K."/>
            <person name="Foldi C."/>
            <person name="Dima B."/>
            <person name="Sanchez-Garcia M."/>
            <person name="Sanchez-Ramirez S."/>
            <person name="Szollosi G.J."/>
            <person name="Szarkandi J.G."/>
            <person name="Papp V."/>
            <person name="Albert L."/>
            <person name="Andreopoulos W."/>
            <person name="Angelini C."/>
            <person name="Antonin V."/>
            <person name="Barry K.W."/>
            <person name="Bougher N.L."/>
            <person name="Buchanan P."/>
            <person name="Buyck B."/>
            <person name="Bense V."/>
            <person name="Catcheside P."/>
            <person name="Chovatia M."/>
            <person name="Cooper J."/>
            <person name="Damon W."/>
            <person name="Desjardin D."/>
            <person name="Finy P."/>
            <person name="Geml J."/>
            <person name="Haridas S."/>
            <person name="Hughes K."/>
            <person name="Justo A."/>
            <person name="Karasinski D."/>
            <person name="Kautmanova I."/>
            <person name="Kiss B."/>
            <person name="Kocsube S."/>
            <person name="Kotiranta H."/>
            <person name="LaButti K.M."/>
            <person name="Lechner B.E."/>
            <person name="Liimatainen K."/>
            <person name="Lipzen A."/>
            <person name="Lukacs Z."/>
            <person name="Mihaltcheva S."/>
            <person name="Morgado L.N."/>
            <person name="Niskanen T."/>
            <person name="Noordeloos M.E."/>
            <person name="Ohm R.A."/>
            <person name="Ortiz-Santana B."/>
            <person name="Ovrebo C."/>
            <person name="Racz N."/>
            <person name="Riley R."/>
            <person name="Savchenko A."/>
            <person name="Shiryaev A."/>
            <person name="Soop K."/>
            <person name="Spirin V."/>
            <person name="Szebenyi C."/>
            <person name="Tomsovsky M."/>
            <person name="Tulloss R.E."/>
            <person name="Uehling J."/>
            <person name="Grigoriev I.V."/>
            <person name="Vagvolgyi C."/>
            <person name="Papp T."/>
            <person name="Martin F.M."/>
            <person name="Miettinen O."/>
            <person name="Hibbett D.S."/>
            <person name="Nagy L.G."/>
        </authorList>
    </citation>
    <scope>NUCLEOTIDE SEQUENCE [LARGE SCALE GENOMIC DNA]</scope>
    <source>
        <strain evidence="2 3">CBS 166.37</strain>
    </source>
</reference>
<protein>
    <recommendedName>
        <fullName evidence="4">Helitron helicase-like domain-containing protein</fullName>
    </recommendedName>
</protein>
<keyword evidence="3" id="KW-1185">Reference proteome</keyword>
<proteinExistence type="predicted"/>
<evidence type="ECO:0000256" key="1">
    <source>
        <dbReference type="SAM" id="Coils"/>
    </source>
</evidence>
<accession>A0A5C3LGF9</accession>